<dbReference type="AlphaFoldDB" id="A0A5M8R0D2"/>
<dbReference type="GO" id="GO:0016757">
    <property type="term" value="F:glycosyltransferase activity"/>
    <property type="evidence" value="ECO:0007669"/>
    <property type="project" value="InterPro"/>
</dbReference>
<evidence type="ECO:0000259" key="1">
    <source>
        <dbReference type="Pfam" id="PF00534"/>
    </source>
</evidence>
<reference evidence="2 3" key="1">
    <citation type="submission" date="2019-05" db="EMBL/GenBank/DDBJ databases">
        <authorList>
            <person name="Qu J.-H."/>
        </authorList>
    </citation>
    <scope>NUCLEOTIDE SEQUENCE [LARGE SCALE GENOMIC DNA]</scope>
    <source>
        <strain evidence="2 3">NS28</strain>
    </source>
</reference>
<comment type="caution">
    <text evidence="2">The sequence shown here is derived from an EMBL/GenBank/DDBJ whole genome shotgun (WGS) entry which is preliminary data.</text>
</comment>
<dbReference type="EMBL" id="VBSN01000027">
    <property type="protein sequence ID" value="KAA6440133.1"/>
    <property type="molecule type" value="Genomic_DNA"/>
</dbReference>
<dbReference type="OrthoDB" id="1450439at2"/>
<dbReference type="Pfam" id="PF00534">
    <property type="entry name" value="Glycos_transf_1"/>
    <property type="match status" value="1"/>
</dbReference>
<dbReference type="PANTHER" id="PTHR45947:SF3">
    <property type="entry name" value="SULFOQUINOVOSYL TRANSFERASE SQD2"/>
    <property type="match status" value="1"/>
</dbReference>
<dbReference type="InterPro" id="IPR001296">
    <property type="entry name" value="Glyco_trans_1"/>
</dbReference>
<name>A0A5M8R0D2_9BACT</name>
<protein>
    <submittedName>
        <fullName evidence="2">Glycosyltransferase family 4 protein</fullName>
    </submittedName>
</protein>
<sequence length="378" mass="43769">MNRQRILLLSVVHPATDPRILYKIAPSLAIHHEVFCALPNARSNQQKSNIAFINLPYFRQLLSRLLFCHPVMLWKCLRIRPDLVHIFVPELIPAAFLFKWLGAKIIYEVQENLYKKFSIKQFNNGLVFRAIFRLFDHLARKSFFCVFTEDAYLQEYENLALPYAVIHNYASIPFMDEYGAREFPVNEKPEFFYAGVISMERCFDVLVTALSKLKTRYPDFRMHLFGPVRFQPGEAASLPGYAEIRPNLIFYGYTDQKRLLSYAKNAVAGIALLKPVADYPDSYTTKLFDYMALKLPVIASDFLLYRHVVEQSECGFCISPYDAGILYQKLLWLIQNPEKGAVMGRNGRKAAEIHYNWKQEEAILLSFYKTILEHSGGS</sequence>
<dbReference type="Gene3D" id="3.40.50.2000">
    <property type="entry name" value="Glycogen Phosphorylase B"/>
    <property type="match status" value="2"/>
</dbReference>
<proteinExistence type="predicted"/>
<organism evidence="2 3">
    <name type="scientific">Dyadobacter flavalbus</name>
    <dbReference type="NCBI Taxonomy" id="2579942"/>
    <lineage>
        <taxon>Bacteria</taxon>
        <taxon>Pseudomonadati</taxon>
        <taxon>Bacteroidota</taxon>
        <taxon>Cytophagia</taxon>
        <taxon>Cytophagales</taxon>
        <taxon>Spirosomataceae</taxon>
        <taxon>Dyadobacter</taxon>
    </lineage>
</organism>
<dbReference type="Proteomes" id="UP000323994">
    <property type="component" value="Unassembled WGS sequence"/>
</dbReference>
<gene>
    <name evidence="2" type="ORF">FEM33_05865</name>
</gene>
<feature type="domain" description="Glycosyl transferase family 1" evidence="1">
    <location>
        <begin position="185"/>
        <end position="349"/>
    </location>
</feature>
<evidence type="ECO:0000313" key="2">
    <source>
        <dbReference type="EMBL" id="KAA6440133.1"/>
    </source>
</evidence>
<dbReference type="SUPFAM" id="SSF53756">
    <property type="entry name" value="UDP-Glycosyltransferase/glycogen phosphorylase"/>
    <property type="match status" value="1"/>
</dbReference>
<evidence type="ECO:0000313" key="3">
    <source>
        <dbReference type="Proteomes" id="UP000323994"/>
    </source>
</evidence>
<dbReference type="InterPro" id="IPR050194">
    <property type="entry name" value="Glycosyltransferase_grp1"/>
</dbReference>
<keyword evidence="2" id="KW-0808">Transferase</keyword>
<dbReference type="PANTHER" id="PTHR45947">
    <property type="entry name" value="SULFOQUINOVOSYL TRANSFERASE SQD2"/>
    <property type="match status" value="1"/>
</dbReference>
<keyword evidence="3" id="KW-1185">Reference proteome</keyword>
<accession>A0A5M8R0D2</accession>
<dbReference type="RefSeq" id="WP_139011161.1">
    <property type="nucleotide sequence ID" value="NZ_VBSN01000027.1"/>
</dbReference>